<dbReference type="AlphaFoldDB" id="G6AZU2"/>
<evidence type="ECO:0000313" key="2">
    <source>
        <dbReference type="Proteomes" id="UP000004407"/>
    </source>
</evidence>
<dbReference type="HOGENOM" id="CLU_3274730_0_0_10"/>
<name>G6AZU2_9BACT</name>
<comment type="caution">
    <text evidence="1">The sequence shown here is derived from an EMBL/GenBank/DDBJ whole genome shotgun (WGS) entry which is preliminary data.</text>
</comment>
<dbReference type="Proteomes" id="UP000004407">
    <property type="component" value="Unassembled WGS sequence"/>
</dbReference>
<protein>
    <submittedName>
        <fullName evidence="1">Uncharacterized protein</fullName>
    </submittedName>
</protein>
<dbReference type="EMBL" id="AFZZ01000182">
    <property type="protein sequence ID" value="EHJ38223.1"/>
    <property type="molecule type" value="Genomic_DNA"/>
</dbReference>
<evidence type="ECO:0000313" key="1">
    <source>
        <dbReference type="EMBL" id="EHJ38223.1"/>
    </source>
</evidence>
<accession>G6AZU2</accession>
<sequence length="41" mass="4801">MHDTIPICVHFAHLNTNRLTSCRYFVCHFVRKAAKPFIPKS</sequence>
<organism evidence="1 2">
    <name type="scientific">Leyella stercorea DSM 18206</name>
    <dbReference type="NCBI Taxonomy" id="1002367"/>
    <lineage>
        <taxon>Bacteria</taxon>
        <taxon>Pseudomonadati</taxon>
        <taxon>Bacteroidota</taxon>
        <taxon>Bacteroidia</taxon>
        <taxon>Bacteroidales</taxon>
        <taxon>Prevotellaceae</taxon>
        <taxon>Leyella</taxon>
    </lineage>
</organism>
<reference evidence="1 2" key="1">
    <citation type="submission" date="2011-08" db="EMBL/GenBank/DDBJ databases">
        <authorList>
            <person name="Weinstock G."/>
            <person name="Sodergren E."/>
            <person name="Clifton S."/>
            <person name="Fulton L."/>
            <person name="Fulton B."/>
            <person name="Courtney L."/>
            <person name="Fronick C."/>
            <person name="Harrison M."/>
            <person name="Strong C."/>
            <person name="Farmer C."/>
            <person name="Delahaunty K."/>
            <person name="Markovic C."/>
            <person name="Hall O."/>
            <person name="Minx P."/>
            <person name="Tomlinson C."/>
            <person name="Mitreva M."/>
            <person name="Hou S."/>
            <person name="Chen J."/>
            <person name="Wollam A."/>
            <person name="Pepin K.H."/>
            <person name="Johnson M."/>
            <person name="Bhonagiri V."/>
            <person name="Zhang X."/>
            <person name="Suruliraj S."/>
            <person name="Warren W."/>
            <person name="Chinwalla A."/>
            <person name="Mardis E.R."/>
            <person name="Wilson R.K."/>
        </authorList>
    </citation>
    <scope>NUCLEOTIDE SEQUENCE [LARGE SCALE GENOMIC DNA]</scope>
    <source>
        <strain evidence="1 2">DSM 18206</strain>
    </source>
</reference>
<gene>
    <name evidence="1" type="ORF">HMPREF0673_02159</name>
</gene>
<proteinExistence type="predicted"/>